<dbReference type="EMBL" id="CAKKMG010000012">
    <property type="protein sequence ID" value="CAH0177939.1"/>
    <property type="molecule type" value="Genomic_DNA"/>
</dbReference>
<comment type="subcellular location">
    <subcellularLocation>
        <location evidence="1">Membrane</location>
        <topology evidence="1">Multi-pass membrane protein</topology>
    </subcellularLocation>
</comment>
<evidence type="ECO:0000256" key="4">
    <source>
        <dbReference type="ARBA" id="ARBA00023136"/>
    </source>
</evidence>
<dbReference type="InterPro" id="IPR038770">
    <property type="entry name" value="Na+/solute_symporter_sf"/>
</dbReference>
<feature type="transmembrane region" description="Helical" evidence="5">
    <location>
        <begin position="127"/>
        <end position="151"/>
    </location>
</feature>
<dbReference type="PANTHER" id="PTHR10361:SF28">
    <property type="entry name" value="P3 PROTEIN-RELATED"/>
    <property type="match status" value="1"/>
</dbReference>
<keyword evidence="4 5" id="KW-0472">Membrane</keyword>
<dbReference type="Pfam" id="PF01758">
    <property type="entry name" value="SBF"/>
    <property type="match status" value="1"/>
</dbReference>
<comment type="caution">
    <text evidence="6">The sequence shown here is derived from an EMBL/GenBank/DDBJ whole genome shotgun (WGS) entry which is preliminary data.</text>
</comment>
<evidence type="ECO:0000313" key="7">
    <source>
        <dbReference type="Proteomes" id="UP000789326"/>
    </source>
</evidence>
<keyword evidence="3 5" id="KW-1133">Transmembrane helix</keyword>
<feature type="transmembrane region" description="Helical" evidence="5">
    <location>
        <begin position="98"/>
        <end position="120"/>
    </location>
</feature>
<keyword evidence="2 5" id="KW-0812">Transmembrane</keyword>
<feature type="transmembrane region" description="Helical" evidence="5">
    <location>
        <begin position="223"/>
        <end position="244"/>
    </location>
</feature>
<dbReference type="AlphaFoldDB" id="A0A9W4PBC1"/>
<gene>
    <name evidence="6" type="primary">panS_2</name>
    <name evidence="6" type="ORF">SRABI133_01350</name>
</gene>
<feature type="transmembrane region" description="Helical" evidence="5">
    <location>
        <begin position="157"/>
        <end position="180"/>
    </location>
</feature>
<evidence type="ECO:0000256" key="3">
    <source>
        <dbReference type="ARBA" id="ARBA00022989"/>
    </source>
</evidence>
<dbReference type="InterPro" id="IPR004710">
    <property type="entry name" value="Bilac:Na_transpt"/>
</dbReference>
<protein>
    <submittedName>
        <fullName evidence="6">Pantothenates transporter PanS</fullName>
    </submittedName>
</protein>
<dbReference type="PANTHER" id="PTHR10361">
    <property type="entry name" value="SODIUM-BILE ACID COTRANSPORTER"/>
    <property type="match status" value="1"/>
</dbReference>
<sequence>MGVVVKISGFAGKTFTLWVILFAVIAYILPNQFIWIGDYIVPLLGIVMFGMGLTLSAADFKEVFRRPKEVALGVAGHFIIMPLLAFGLAIGFDLPKEVAVGVILVGCCPSGTASNVMVFLARGNVALAVAIASVSTILAPIVTPLLILLLASKWVNISIGSLFISIIQVVIIPLILGFLVKKFFGKQAEAGAKALPLVSVISIVLIVSAVVAGSQDQLAKTGLLIFAVVVLHNVLGFLLGFFFARLCGMDLAKQKAVAMEVGMQNSGLGVAIATAHFSPLAAVPSAIFSVWHNISGSVLAFIFSRMKDKKKVGTVKNSSIKTDASL</sequence>
<proteinExistence type="predicted"/>
<evidence type="ECO:0000313" key="6">
    <source>
        <dbReference type="EMBL" id="CAH0177939.1"/>
    </source>
</evidence>
<reference evidence="6" key="1">
    <citation type="submission" date="2021-11" db="EMBL/GenBank/DDBJ databases">
        <authorList>
            <person name="Bulgarelli D."/>
        </authorList>
    </citation>
    <scope>NUCLEOTIDE SEQUENCE</scope>
    <source>
        <strain evidence="6">Bi133</strain>
    </source>
</reference>
<name>A0A9W4PBC1_9BACI</name>
<dbReference type="GO" id="GO:0016020">
    <property type="term" value="C:membrane"/>
    <property type="evidence" value="ECO:0007669"/>
    <property type="project" value="UniProtKB-SubCell"/>
</dbReference>
<evidence type="ECO:0000256" key="5">
    <source>
        <dbReference type="SAM" id="Phobius"/>
    </source>
</evidence>
<feature type="transmembrane region" description="Helical" evidence="5">
    <location>
        <begin position="256"/>
        <end position="277"/>
    </location>
</feature>
<feature type="transmembrane region" description="Helical" evidence="5">
    <location>
        <begin position="70"/>
        <end position="92"/>
    </location>
</feature>
<feature type="transmembrane region" description="Helical" evidence="5">
    <location>
        <begin position="192"/>
        <end position="211"/>
    </location>
</feature>
<feature type="transmembrane region" description="Helical" evidence="5">
    <location>
        <begin position="15"/>
        <end position="33"/>
    </location>
</feature>
<dbReference type="Gene3D" id="1.20.1530.20">
    <property type="match status" value="1"/>
</dbReference>
<accession>A0A9W4PBC1</accession>
<organism evidence="6 7">
    <name type="scientific">Peribacillus simplex</name>
    <dbReference type="NCBI Taxonomy" id="1478"/>
    <lineage>
        <taxon>Bacteria</taxon>
        <taxon>Bacillati</taxon>
        <taxon>Bacillota</taxon>
        <taxon>Bacilli</taxon>
        <taxon>Bacillales</taxon>
        <taxon>Bacillaceae</taxon>
        <taxon>Peribacillus</taxon>
    </lineage>
</organism>
<dbReference type="RefSeq" id="WP_230301272.1">
    <property type="nucleotide sequence ID" value="NZ_CAKKMG010000012.1"/>
</dbReference>
<evidence type="ECO:0000256" key="2">
    <source>
        <dbReference type="ARBA" id="ARBA00022692"/>
    </source>
</evidence>
<evidence type="ECO:0000256" key="1">
    <source>
        <dbReference type="ARBA" id="ARBA00004141"/>
    </source>
</evidence>
<dbReference type="InterPro" id="IPR002657">
    <property type="entry name" value="BilAc:Na_symport/Acr3"/>
</dbReference>
<dbReference type="Proteomes" id="UP000789326">
    <property type="component" value="Unassembled WGS sequence"/>
</dbReference>
<feature type="transmembrane region" description="Helical" evidence="5">
    <location>
        <begin position="39"/>
        <end position="58"/>
    </location>
</feature>